<accession>N0BIV0</accession>
<dbReference type="PANTHER" id="PTHR30572:SF4">
    <property type="entry name" value="ABC TRANSPORTER PERMEASE YTRF"/>
    <property type="match status" value="1"/>
</dbReference>
<sequence>MYFELAKRNLMRTRVRSVLAIIGIVIGVMAIASIGIFGEGLKLSVLKNFQDVANEVIITPSYTHGYTKIDRDSVKKIEKLTFLESVTPIKMKSGVVQYKNKKTYTTIYGMGRKDIEEMFKAEKGSIKLSGSCVVGNYLAEKLNLRVGVKLSIEGEVFRVSGILEEEGARFDINPNNAIFISEKDFENLFNEKDYSMVIVRVEKIENIEELKDAVDKLINSRETKVRVFEMKTIIERITEAFNQINLFLLAIAGISLLVAGVSILNIMLISTIERTREIGVMRAVGASRQTIMRVFLYEALILGAIGSVIGGILSIFAGFLIEAGMLHTVEYLFVPSTFFAIAKGIFFGMITAVISGFYPAWKASNLEPIEALRYE</sequence>
<evidence type="ECO:0000256" key="3">
    <source>
        <dbReference type="ARBA" id="ARBA00022692"/>
    </source>
</evidence>
<keyword evidence="3 7" id="KW-0812">Transmembrane</keyword>
<feature type="transmembrane region" description="Helical" evidence="7">
    <location>
        <begin position="294"/>
        <end position="321"/>
    </location>
</feature>
<comment type="subcellular location">
    <subcellularLocation>
        <location evidence="1">Cell membrane</location>
        <topology evidence="1">Multi-pass membrane protein</topology>
    </subcellularLocation>
</comment>
<organism evidence="10 11">
    <name type="scientific">Archaeoglobus sulfaticallidus PM70-1</name>
    <dbReference type="NCBI Taxonomy" id="387631"/>
    <lineage>
        <taxon>Archaea</taxon>
        <taxon>Methanobacteriati</taxon>
        <taxon>Methanobacteriota</taxon>
        <taxon>Archaeoglobi</taxon>
        <taxon>Archaeoglobales</taxon>
        <taxon>Archaeoglobaceae</taxon>
        <taxon>Archaeoglobus</taxon>
    </lineage>
</organism>
<dbReference type="InterPro" id="IPR050250">
    <property type="entry name" value="Macrolide_Exporter_MacB"/>
</dbReference>
<dbReference type="GO" id="GO:0022857">
    <property type="term" value="F:transmembrane transporter activity"/>
    <property type="evidence" value="ECO:0007669"/>
    <property type="project" value="TreeGrafter"/>
</dbReference>
<evidence type="ECO:0000259" key="8">
    <source>
        <dbReference type="Pfam" id="PF02687"/>
    </source>
</evidence>
<dbReference type="InterPro" id="IPR025857">
    <property type="entry name" value="MacB_PCD"/>
</dbReference>
<keyword evidence="10" id="KW-0449">Lipoprotein</keyword>
<name>N0BIV0_9EURY</name>
<gene>
    <name evidence="10" type="ORF">Asulf_00372</name>
</gene>
<keyword evidence="4 7" id="KW-1133">Transmembrane helix</keyword>
<dbReference type="InterPro" id="IPR003838">
    <property type="entry name" value="ABC3_permease_C"/>
</dbReference>
<proteinExistence type="inferred from homology"/>
<dbReference type="Pfam" id="PF02687">
    <property type="entry name" value="FtsX"/>
    <property type="match status" value="1"/>
</dbReference>
<evidence type="ECO:0000256" key="7">
    <source>
        <dbReference type="SAM" id="Phobius"/>
    </source>
</evidence>
<dbReference type="EMBL" id="CP005290">
    <property type="protein sequence ID" value="AGK60401.1"/>
    <property type="molecule type" value="Genomic_DNA"/>
</dbReference>
<keyword evidence="5 7" id="KW-0472">Membrane</keyword>
<dbReference type="STRING" id="387631.Asulf_00372"/>
<keyword evidence="2" id="KW-1003">Cell membrane</keyword>
<dbReference type="Proteomes" id="UP000013307">
    <property type="component" value="Chromosome"/>
</dbReference>
<evidence type="ECO:0000256" key="2">
    <source>
        <dbReference type="ARBA" id="ARBA00022475"/>
    </source>
</evidence>
<evidence type="ECO:0000256" key="4">
    <source>
        <dbReference type="ARBA" id="ARBA00022989"/>
    </source>
</evidence>
<evidence type="ECO:0000256" key="5">
    <source>
        <dbReference type="ARBA" id="ARBA00023136"/>
    </source>
</evidence>
<feature type="domain" description="ABC3 transporter permease C-terminal" evidence="8">
    <location>
        <begin position="250"/>
        <end position="368"/>
    </location>
</feature>
<evidence type="ECO:0000313" key="11">
    <source>
        <dbReference type="Proteomes" id="UP000013307"/>
    </source>
</evidence>
<evidence type="ECO:0000256" key="1">
    <source>
        <dbReference type="ARBA" id="ARBA00004651"/>
    </source>
</evidence>
<protein>
    <submittedName>
        <fullName evidence="10">ABC-type transport system, involved in lipoprotein release, permease component</fullName>
    </submittedName>
</protein>
<dbReference type="eggNOG" id="arCOG02312">
    <property type="taxonomic scope" value="Archaea"/>
</dbReference>
<dbReference type="GeneID" id="15392018"/>
<feature type="domain" description="MacB-like periplasmic core" evidence="9">
    <location>
        <begin position="17"/>
        <end position="216"/>
    </location>
</feature>
<dbReference type="HOGENOM" id="CLU_000604_8_0_2"/>
<feature type="transmembrane region" description="Helical" evidence="7">
    <location>
        <begin position="18"/>
        <end position="38"/>
    </location>
</feature>
<evidence type="ECO:0000256" key="6">
    <source>
        <dbReference type="ARBA" id="ARBA00038076"/>
    </source>
</evidence>
<dbReference type="PANTHER" id="PTHR30572">
    <property type="entry name" value="MEMBRANE COMPONENT OF TRANSPORTER-RELATED"/>
    <property type="match status" value="1"/>
</dbReference>
<reference evidence="10 11" key="1">
    <citation type="journal article" date="2013" name="Genome Announc.">
        <title>Complete Genome Sequence of the Thermophilic and Facultatively Chemolithoautotrophic Sulfate Reducer Archaeoglobus sulfaticallidus Strain PM70-1T.</title>
        <authorList>
            <person name="Stokke R."/>
            <person name="Hocking W.P."/>
            <person name="Steinsbu B.O."/>
            <person name="Steen I.H."/>
        </authorList>
    </citation>
    <scope>NUCLEOTIDE SEQUENCE [LARGE SCALE GENOMIC DNA]</scope>
    <source>
        <strain evidence="10">PM70-1</strain>
    </source>
</reference>
<feature type="transmembrane region" description="Helical" evidence="7">
    <location>
        <begin position="333"/>
        <end position="358"/>
    </location>
</feature>
<dbReference type="KEGG" id="ast:Asulf_00372"/>
<dbReference type="RefSeq" id="WP_015590000.1">
    <property type="nucleotide sequence ID" value="NC_021169.1"/>
</dbReference>
<keyword evidence="11" id="KW-1185">Reference proteome</keyword>
<dbReference type="GO" id="GO:0005886">
    <property type="term" value="C:plasma membrane"/>
    <property type="evidence" value="ECO:0007669"/>
    <property type="project" value="UniProtKB-SubCell"/>
</dbReference>
<dbReference type="OrthoDB" id="11469at2157"/>
<dbReference type="AlphaFoldDB" id="N0BIV0"/>
<comment type="similarity">
    <text evidence="6">Belongs to the ABC-4 integral membrane protein family.</text>
</comment>
<dbReference type="Pfam" id="PF12704">
    <property type="entry name" value="MacB_PCD"/>
    <property type="match status" value="1"/>
</dbReference>
<feature type="transmembrane region" description="Helical" evidence="7">
    <location>
        <begin position="246"/>
        <end position="273"/>
    </location>
</feature>
<evidence type="ECO:0000313" key="10">
    <source>
        <dbReference type="EMBL" id="AGK60401.1"/>
    </source>
</evidence>
<evidence type="ECO:0000259" key="9">
    <source>
        <dbReference type="Pfam" id="PF12704"/>
    </source>
</evidence>